<gene>
    <name evidence="10" type="primary">nad3</name>
</gene>
<dbReference type="InterPro" id="IPR038430">
    <property type="entry name" value="NDAH_ubi_oxred_su3_sf"/>
</dbReference>
<geneLocation type="mitochondrion" evidence="10"/>
<keyword evidence="9 10" id="KW-0496">Mitochondrion</keyword>
<keyword evidence="7 9" id="KW-0472">Membrane</keyword>
<evidence type="ECO:0000256" key="2">
    <source>
        <dbReference type="ARBA" id="ARBA00008472"/>
    </source>
</evidence>
<keyword evidence="9" id="KW-0830">Ubiquinone</keyword>
<dbReference type="Gene3D" id="1.20.58.1610">
    <property type="entry name" value="NADH:ubiquinone/plastoquinone oxidoreductase, chain 3"/>
    <property type="match status" value="1"/>
</dbReference>
<proteinExistence type="inferred from homology"/>
<evidence type="ECO:0000256" key="9">
    <source>
        <dbReference type="RuleBase" id="RU003640"/>
    </source>
</evidence>
<dbReference type="InterPro" id="IPR000440">
    <property type="entry name" value="NADH_UbQ/plastoQ_OxRdtase_su3"/>
</dbReference>
<comment type="catalytic activity">
    <reaction evidence="8 9">
        <text>a ubiquinone + NADH + 5 H(+)(in) = a ubiquinol + NAD(+) + 4 H(+)(out)</text>
        <dbReference type="Rhea" id="RHEA:29091"/>
        <dbReference type="Rhea" id="RHEA-COMP:9565"/>
        <dbReference type="Rhea" id="RHEA-COMP:9566"/>
        <dbReference type="ChEBI" id="CHEBI:15378"/>
        <dbReference type="ChEBI" id="CHEBI:16389"/>
        <dbReference type="ChEBI" id="CHEBI:17976"/>
        <dbReference type="ChEBI" id="CHEBI:57540"/>
        <dbReference type="ChEBI" id="CHEBI:57945"/>
        <dbReference type="EC" id="7.1.1.2"/>
    </reaction>
</comment>
<keyword evidence="4 9" id="KW-0813">Transport</keyword>
<feature type="transmembrane region" description="Helical" evidence="9">
    <location>
        <begin position="52"/>
        <end position="75"/>
    </location>
</feature>
<evidence type="ECO:0000256" key="1">
    <source>
        <dbReference type="ARBA" id="ARBA00004370"/>
    </source>
</evidence>
<dbReference type="GO" id="GO:0030964">
    <property type="term" value="C:NADH dehydrogenase complex"/>
    <property type="evidence" value="ECO:0007669"/>
    <property type="project" value="TreeGrafter"/>
</dbReference>
<evidence type="ECO:0000256" key="4">
    <source>
        <dbReference type="ARBA" id="ARBA00022448"/>
    </source>
</evidence>
<keyword evidence="6 9" id="KW-1133">Transmembrane helix</keyword>
<organism evidence="10">
    <name type="scientific">Laelaps sp</name>
    <dbReference type="NCBI Taxonomy" id="3081785"/>
    <lineage>
        <taxon>Eukaryota</taxon>
        <taxon>Metazoa</taxon>
        <taxon>Ecdysozoa</taxon>
        <taxon>Arthropoda</taxon>
        <taxon>Chelicerata</taxon>
        <taxon>Arachnida</taxon>
        <taxon>Acari</taxon>
        <taxon>Parasitiformes</taxon>
        <taxon>Mesostigmata</taxon>
        <taxon>Gamasina</taxon>
        <taxon>Dermanyssoidea</taxon>
        <taxon>Laelapidae</taxon>
        <taxon>Laelaps</taxon>
    </lineage>
</organism>
<protein>
    <recommendedName>
        <fullName evidence="3 9">NADH-ubiquinone oxidoreductase chain 3</fullName>
        <ecNumber evidence="9">7.1.1.2</ecNumber>
    </recommendedName>
</protein>
<sequence length="110" mass="13122">MIYMLAVLLSLIMVMLSFFISFKNNLDKEMIMSFECGFDPFSMVRSSFSLHFFKICLVFVFFDIEIIIVLLLPLLMIKSLDLMLYFFIMLFIILMGLLFEWSQGSIDWFY</sequence>
<dbReference type="PANTHER" id="PTHR11058">
    <property type="entry name" value="NADH-UBIQUINONE OXIDOREDUCTASE CHAIN 3"/>
    <property type="match status" value="1"/>
</dbReference>
<accession>A0AAU6QDZ0</accession>
<dbReference type="EC" id="7.1.1.2" evidence="9"/>
<dbReference type="GO" id="GO:0031966">
    <property type="term" value="C:mitochondrial membrane"/>
    <property type="evidence" value="ECO:0007669"/>
    <property type="project" value="UniProtKB-SubCell"/>
</dbReference>
<comment type="subcellular location">
    <subcellularLocation>
        <location evidence="1">Membrane</location>
    </subcellularLocation>
    <subcellularLocation>
        <location evidence="9">Mitochondrion membrane</location>
        <topology evidence="9">Multi-pass membrane protein</topology>
    </subcellularLocation>
</comment>
<evidence type="ECO:0000256" key="8">
    <source>
        <dbReference type="ARBA" id="ARBA00049551"/>
    </source>
</evidence>
<dbReference type="Pfam" id="PF00507">
    <property type="entry name" value="Oxidored_q4"/>
    <property type="match status" value="1"/>
</dbReference>
<evidence type="ECO:0000256" key="3">
    <source>
        <dbReference type="ARBA" id="ARBA00021007"/>
    </source>
</evidence>
<evidence type="ECO:0000313" key="10">
    <source>
        <dbReference type="EMBL" id="WYM52887.1"/>
    </source>
</evidence>
<name>A0AAU6QDZ0_9ACAR</name>
<comment type="similarity">
    <text evidence="2 9">Belongs to the complex I subunit 3 family.</text>
</comment>
<comment type="function">
    <text evidence="9">Core subunit of the mitochondrial membrane respiratory chain NADH dehydrogenase (Complex I) which catalyzes electron transfer from NADH through the respiratory chain, using ubiquinone as an electron acceptor. Essential for the catalytic activity of complex I.</text>
</comment>
<dbReference type="AlphaFoldDB" id="A0AAU6QDZ0"/>
<dbReference type="GO" id="GO:0008137">
    <property type="term" value="F:NADH dehydrogenase (ubiquinone) activity"/>
    <property type="evidence" value="ECO:0007669"/>
    <property type="project" value="UniProtKB-UniRule"/>
</dbReference>
<evidence type="ECO:0000256" key="7">
    <source>
        <dbReference type="ARBA" id="ARBA00023136"/>
    </source>
</evidence>
<reference evidence="10" key="1">
    <citation type="submission" date="2023-11" db="EMBL/GenBank/DDBJ databases">
        <authorList>
            <person name="Yuan B."/>
            <person name="He G."/>
            <person name="Dong W."/>
        </authorList>
    </citation>
    <scope>NUCLEOTIDE SEQUENCE</scope>
</reference>
<keyword evidence="9" id="KW-0520">NAD</keyword>
<evidence type="ECO:0000256" key="6">
    <source>
        <dbReference type="ARBA" id="ARBA00022989"/>
    </source>
</evidence>
<keyword evidence="9" id="KW-0249">Electron transport</keyword>
<keyword evidence="9" id="KW-0679">Respiratory chain</keyword>
<keyword evidence="9" id="KW-1278">Translocase</keyword>
<dbReference type="PANTHER" id="PTHR11058:SF9">
    <property type="entry name" value="NADH-UBIQUINONE OXIDOREDUCTASE CHAIN 3"/>
    <property type="match status" value="1"/>
</dbReference>
<dbReference type="EMBL" id="OR795501">
    <property type="protein sequence ID" value="WYM52887.1"/>
    <property type="molecule type" value="Genomic_DNA"/>
</dbReference>
<feature type="transmembrane region" description="Helical" evidence="9">
    <location>
        <begin position="82"/>
        <end position="101"/>
    </location>
</feature>
<keyword evidence="5 9" id="KW-0812">Transmembrane</keyword>
<evidence type="ECO:0000256" key="5">
    <source>
        <dbReference type="ARBA" id="ARBA00022692"/>
    </source>
</evidence>